<feature type="transmembrane region" description="Helical" evidence="6">
    <location>
        <begin position="271"/>
        <end position="290"/>
    </location>
</feature>
<evidence type="ECO:0000256" key="5">
    <source>
        <dbReference type="SAM" id="MobiDB-lite"/>
    </source>
</evidence>
<feature type="region of interest" description="Disordered" evidence="5">
    <location>
        <begin position="25"/>
        <end position="66"/>
    </location>
</feature>
<protein>
    <submittedName>
        <fullName evidence="8">SulP family inorganic anion transporter</fullName>
    </submittedName>
</protein>
<feature type="compositionally biased region" description="Low complexity" evidence="5">
    <location>
        <begin position="25"/>
        <end position="42"/>
    </location>
</feature>
<evidence type="ECO:0000256" key="2">
    <source>
        <dbReference type="ARBA" id="ARBA00022692"/>
    </source>
</evidence>
<feature type="region of interest" description="Disordered" evidence="5">
    <location>
        <begin position="1"/>
        <end position="20"/>
    </location>
</feature>
<evidence type="ECO:0000313" key="9">
    <source>
        <dbReference type="Proteomes" id="UP001368500"/>
    </source>
</evidence>
<dbReference type="EMBL" id="JBBUTF010000027">
    <property type="protein sequence ID" value="MEK8028641.1"/>
    <property type="molecule type" value="Genomic_DNA"/>
</dbReference>
<feature type="transmembrane region" description="Helical" evidence="6">
    <location>
        <begin position="88"/>
        <end position="109"/>
    </location>
</feature>
<feature type="transmembrane region" description="Helical" evidence="6">
    <location>
        <begin position="199"/>
        <end position="218"/>
    </location>
</feature>
<evidence type="ECO:0000256" key="3">
    <source>
        <dbReference type="ARBA" id="ARBA00022989"/>
    </source>
</evidence>
<dbReference type="InterPro" id="IPR001902">
    <property type="entry name" value="SLC26A/SulP_fam"/>
</dbReference>
<sequence length="665" mass="67913">MSDAPDRRPASASAAPAAPAAPAASAAVAASAAPADRTTGAPAPAPPVSPTHPSARTSDRTSARTAALSRLRPAWADGLDATGLRADALAGLLSALLVLPQAIAFATLAGLPPQHGLYAAVLPCIVAALAGSSRHVVTGPTNANSLALAAMLAPLLPGVAPGSPLWVQTALALTLLVGLLQTATGALRLGAIAHFISPTALLGFSSGAALLIVVHALPDLAGVPASALYGLATAPERLGAALTQAPGALLTGLLTLALAAGLRAWRPRWPFMLIALGAGTAAGALLQAAVARGTLGPAWLLTVLGPLPSAIPPLAWPDLPAARWSELLGAAAALTVVALAQSIAIAKAVAERSGQRIDANREFLGQGLANLAAGVSGGYVSCGSLNRSLPNLEAGARTPLAAVFAGLAVVPLVAFSAPLLAHIPMAAVAGLLVLVGWTLLNPPAWRRLATASRTELAIAALTLLATLFAPLAQAVLIGSALSLGAYLQRTARPALRSMGFDRAAEPRRFVVLDEARLLAAHTLPECPQLKLLRMEGSVWFGATAHVADRLQALRDAAPGQRHLLVMTKSMNFVDVAGSALWGQELQTRRARGGDLWFHRPRPDVLAQWRRDGLLARLGTDHVFSDKREALAAIVPRLDPAVCAGCSVRLFAECAQRPGAAPMPEI</sequence>
<dbReference type="InterPro" id="IPR002645">
    <property type="entry name" value="STAS_dom"/>
</dbReference>
<dbReference type="PANTHER" id="PTHR11814">
    <property type="entry name" value="SULFATE TRANSPORTER"/>
    <property type="match status" value="1"/>
</dbReference>
<dbReference type="Pfam" id="PF00916">
    <property type="entry name" value="Sulfate_transp"/>
    <property type="match status" value="1"/>
</dbReference>
<keyword evidence="3 6" id="KW-1133">Transmembrane helix</keyword>
<evidence type="ECO:0000259" key="7">
    <source>
        <dbReference type="PROSITE" id="PS50801"/>
    </source>
</evidence>
<evidence type="ECO:0000256" key="1">
    <source>
        <dbReference type="ARBA" id="ARBA00004141"/>
    </source>
</evidence>
<proteinExistence type="predicted"/>
<organism evidence="8 9">
    <name type="scientific">Pseudaquabacterium rugosum</name>
    <dbReference type="NCBI Taxonomy" id="2984194"/>
    <lineage>
        <taxon>Bacteria</taxon>
        <taxon>Pseudomonadati</taxon>
        <taxon>Pseudomonadota</taxon>
        <taxon>Betaproteobacteria</taxon>
        <taxon>Burkholderiales</taxon>
        <taxon>Sphaerotilaceae</taxon>
        <taxon>Pseudaquabacterium</taxon>
    </lineage>
</organism>
<dbReference type="InterPro" id="IPR036513">
    <property type="entry name" value="STAS_dom_sf"/>
</dbReference>
<dbReference type="Proteomes" id="UP001368500">
    <property type="component" value="Unassembled WGS sequence"/>
</dbReference>
<dbReference type="PROSITE" id="PS51318">
    <property type="entry name" value="TAT"/>
    <property type="match status" value="1"/>
</dbReference>
<feature type="transmembrane region" description="Helical" evidence="6">
    <location>
        <begin position="362"/>
        <end position="380"/>
    </location>
</feature>
<evidence type="ECO:0000313" key="8">
    <source>
        <dbReference type="EMBL" id="MEK8028641.1"/>
    </source>
</evidence>
<keyword evidence="4 6" id="KW-0472">Membrane</keyword>
<keyword evidence="9" id="KW-1185">Reference proteome</keyword>
<name>A0ABU9BFR3_9BURK</name>
<feature type="domain" description="STAS" evidence="7">
    <location>
        <begin position="519"/>
        <end position="633"/>
    </location>
</feature>
<feature type="compositionally biased region" description="Low complexity" evidence="5">
    <location>
        <begin position="10"/>
        <end position="20"/>
    </location>
</feature>
<keyword evidence="2 6" id="KW-0812">Transmembrane</keyword>
<feature type="transmembrane region" description="Helical" evidence="6">
    <location>
        <begin position="427"/>
        <end position="445"/>
    </location>
</feature>
<evidence type="ECO:0000256" key="4">
    <source>
        <dbReference type="ARBA" id="ARBA00023136"/>
    </source>
</evidence>
<feature type="transmembrane region" description="Helical" evidence="6">
    <location>
        <begin position="238"/>
        <end position="259"/>
    </location>
</feature>
<feature type="transmembrane region" description="Helical" evidence="6">
    <location>
        <begin position="400"/>
        <end position="420"/>
    </location>
</feature>
<comment type="caution">
    <text evidence="8">The sequence shown here is derived from an EMBL/GenBank/DDBJ whole genome shotgun (WGS) entry which is preliminary data.</text>
</comment>
<evidence type="ECO:0000256" key="6">
    <source>
        <dbReference type="SAM" id="Phobius"/>
    </source>
</evidence>
<gene>
    <name evidence="8" type="ORF">AACH11_22000</name>
</gene>
<feature type="transmembrane region" description="Helical" evidence="6">
    <location>
        <begin position="115"/>
        <end position="131"/>
    </location>
</feature>
<accession>A0ABU9BFR3</accession>
<dbReference type="SUPFAM" id="SSF52091">
    <property type="entry name" value="SpoIIaa-like"/>
    <property type="match status" value="1"/>
</dbReference>
<feature type="transmembrane region" description="Helical" evidence="6">
    <location>
        <begin position="327"/>
        <end position="350"/>
    </location>
</feature>
<dbReference type="CDD" id="cd07042">
    <property type="entry name" value="STAS_SulP_like_sulfate_transporter"/>
    <property type="match status" value="1"/>
</dbReference>
<dbReference type="InterPro" id="IPR006311">
    <property type="entry name" value="TAT_signal"/>
</dbReference>
<reference evidence="8 9" key="1">
    <citation type="submission" date="2024-04" db="EMBL/GenBank/DDBJ databases">
        <title>Novel species of the genus Ideonella isolated from streams.</title>
        <authorList>
            <person name="Lu H."/>
        </authorList>
    </citation>
    <scope>NUCLEOTIDE SEQUENCE [LARGE SCALE GENOMIC DNA]</scope>
    <source>
        <strain evidence="8 9">BYS139W</strain>
    </source>
</reference>
<dbReference type="PROSITE" id="PS50801">
    <property type="entry name" value="STAS"/>
    <property type="match status" value="1"/>
</dbReference>
<feature type="transmembrane region" description="Helical" evidence="6">
    <location>
        <begin position="166"/>
        <end position="187"/>
    </location>
</feature>
<feature type="transmembrane region" description="Helical" evidence="6">
    <location>
        <begin position="457"/>
        <end position="487"/>
    </location>
</feature>
<comment type="subcellular location">
    <subcellularLocation>
        <location evidence="1">Membrane</location>
        <topology evidence="1">Multi-pass membrane protein</topology>
    </subcellularLocation>
</comment>
<dbReference type="Gene3D" id="3.30.750.24">
    <property type="entry name" value="STAS domain"/>
    <property type="match status" value="1"/>
</dbReference>
<dbReference type="InterPro" id="IPR011547">
    <property type="entry name" value="SLC26A/SulP_dom"/>
</dbReference>